<comment type="caution">
    <text evidence="6">The sequence shown here is derived from an EMBL/GenBank/DDBJ whole genome shotgun (WGS) entry which is preliminary data.</text>
</comment>
<dbReference type="GO" id="GO:0003700">
    <property type="term" value="F:DNA-binding transcription factor activity"/>
    <property type="evidence" value="ECO:0007669"/>
    <property type="project" value="InterPro"/>
</dbReference>
<accession>A0A1E8FI85</accession>
<keyword evidence="4" id="KW-0804">Transcription</keyword>
<dbReference type="EMBL" id="MJIC01000009">
    <property type="protein sequence ID" value="OFI35619.1"/>
    <property type="molecule type" value="Genomic_DNA"/>
</dbReference>
<comment type="similarity">
    <text evidence="1">Belongs to the LysR transcriptional regulatory family.</text>
</comment>
<dbReference type="STRING" id="1856405.BFC17_12760"/>
<dbReference type="Proteomes" id="UP000176037">
    <property type="component" value="Unassembled WGS sequence"/>
</dbReference>
<evidence type="ECO:0000256" key="3">
    <source>
        <dbReference type="ARBA" id="ARBA00023125"/>
    </source>
</evidence>
<dbReference type="InterPro" id="IPR050389">
    <property type="entry name" value="LysR-type_TF"/>
</dbReference>
<evidence type="ECO:0000259" key="5">
    <source>
        <dbReference type="PROSITE" id="PS50931"/>
    </source>
</evidence>
<keyword evidence="2" id="KW-0805">Transcription regulation</keyword>
<dbReference type="PROSITE" id="PS50931">
    <property type="entry name" value="HTH_LYSR"/>
    <property type="match status" value="1"/>
</dbReference>
<dbReference type="SUPFAM" id="SSF46785">
    <property type="entry name" value="Winged helix' DNA-binding domain"/>
    <property type="match status" value="1"/>
</dbReference>
<keyword evidence="3" id="KW-0238">DNA-binding</keyword>
<dbReference type="SUPFAM" id="SSF53850">
    <property type="entry name" value="Periplasmic binding protein-like II"/>
    <property type="match status" value="1"/>
</dbReference>
<dbReference type="GO" id="GO:0003677">
    <property type="term" value="F:DNA binding"/>
    <property type="evidence" value="ECO:0007669"/>
    <property type="project" value="UniProtKB-KW"/>
</dbReference>
<dbReference type="InterPro" id="IPR036388">
    <property type="entry name" value="WH-like_DNA-bd_sf"/>
</dbReference>
<dbReference type="AlphaFoldDB" id="A0A1E8FI85"/>
<evidence type="ECO:0000256" key="1">
    <source>
        <dbReference type="ARBA" id="ARBA00009437"/>
    </source>
</evidence>
<dbReference type="InterPro" id="IPR005119">
    <property type="entry name" value="LysR_subst-bd"/>
</dbReference>
<dbReference type="Gene3D" id="1.10.10.10">
    <property type="entry name" value="Winged helix-like DNA-binding domain superfamily/Winged helix DNA-binding domain"/>
    <property type="match status" value="1"/>
</dbReference>
<dbReference type="InterPro" id="IPR037402">
    <property type="entry name" value="YidZ_PBP2"/>
</dbReference>
<organism evidence="6 7">
    <name type="scientific">Alteromonas lipolytica</name>
    <dbReference type="NCBI Taxonomy" id="1856405"/>
    <lineage>
        <taxon>Bacteria</taxon>
        <taxon>Pseudomonadati</taxon>
        <taxon>Pseudomonadota</taxon>
        <taxon>Gammaproteobacteria</taxon>
        <taxon>Alteromonadales</taxon>
        <taxon>Alteromonadaceae</taxon>
        <taxon>Alteromonas/Salinimonas group</taxon>
        <taxon>Alteromonas</taxon>
    </lineage>
</organism>
<dbReference type="InterPro" id="IPR000847">
    <property type="entry name" value="LysR_HTH_N"/>
</dbReference>
<dbReference type="CDD" id="cd08417">
    <property type="entry name" value="PBP2_Nitroaromatics_like"/>
    <property type="match status" value="1"/>
</dbReference>
<keyword evidence="7" id="KW-1185">Reference proteome</keyword>
<protein>
    <recommendedName>
        <fullName evidence="5">HTH lysR-type domain-containing protein</fullName>
    </recommendedName>
</protein>
<dbReference type="Pfam" id="PF03466">
    <property type="entry name" value="LysR_substrate"/>
    <property type="match status" value="1"/>
</dbReference>
<name>A0A1E8FI85_9ALTE</name>
<dbReference type="PANTHER" id="PTHR30118:SF15">
    <property type="entry name" value="TRANSCRIPTIONAL REGULATORY PROTEIN"/>
    <property type="match status" value="1"/>
</dbReference>
<proteinExistence type="inferred from homology"/>
<evidence type="ECO:0000313" key="7">
    <source>
        <dbReference type="Proteomes" id="UP000176037"/>
    </source>
</evidence>
<dbReference type="Pfam" id="PF00126">
    <property type="entry name" value="HTH_1"/>
    <property type="match status" value="1"/>
</dbReference>
<reference evidence="6 7" key="1">
    <citation type="submission" date="2016-09" db="EMBL/GenBank/DDBJ databases">
        <title>Alteromonas lipolytica, a new species isolated from sea water.</title>
        <authorList>
            <person name="Wu Y.-H."/>
            <person name="Cheng H."/>
            <person name="Xu X.-W."/>
        </authorList>
    </citation>
    <scope>NUCLEOTIDE SEQUENCE [LARGE SCALE GENOMIC DNA]</scope>
    <source>
        <strain evidence="6 7">JW12</strain>
    </source>
</reference>
<dbReference type="InterPro" id="IPR036390">
    <property type="entry name" value="WH_DNA-bd_sf"/>
</dbReference>
<dbReference type="OrthoDB" id="8720143at2"/>
<dbReference type="RefSeq" id="WP_070175363.1">
    <property type="nucleotide sequence ID" value="NZ_BMJR01000006.1"/>
</dbReference>
<dbReference type="PRINTS" id="PR00039">
    <property type="entry name" value="HTHLYSR"/>
</dbReference>
<evidence type="ECO:0000256" key="4">
    <source>
        <dbReference type="ARBA" id="ARBA00023163"/>
    </source>
</evidence>
<evidence type="ECO:0000256" key="2">
    <source>
        <dbReference type="ARBA" id="ARBA00023015"/>
    </source>
</evidence>
<gene>
    <name evidence="6" type="ORF">BFC17_12760</name>
</gene>
<sequence length="300" mass="34052">MRLDKLDLNLFVVFDMIYREASVSKAAERLNMTQPAISNALARLRDSLGDPLFVRTSEGMQPTPVSDSIIGDVRQGLDLLGRCKAEFAQFDPRTATKTFRLAMNDLAEALLLPPLIQRLSEEAPGVRITCYYHDRDTAVDELKSDKYDLLIDTPTFNPKELGSEHLMTLDYLVMLNQEHPLVSGMLTLKDYRRAEHVHVSSRRRGRGHVDIALHKLGESRTIKTRIQNYQVAARITQNTDLLWTAPAPVARLANLATQSPPFDIDPLIWNVFWQERNEDDPATLWLRDMVKKAAFDCHAG</sequence>
<evidence type="ECO:0000313" key="6">
    <source>
        <dbReference type="EMBL" id="OFI35619.1"/>
    </source>
</evidence>
<dbReference type="Gene3D" id="3.40.190.10">
    <property type="entry name" value="Periplasmic binding protein-like II"/>
    <property type="match status" value="2"/>
</dbReference>
<dbReference type="PANTHER" id="PTHR30118">
    <property type="entry name" value="HTH-TYPE TRANSCRIPTIONAL REGULATOR LEUO-RELATED"/>
    <property type="match status" value="1"/>
</dbReference>
<feature type="domain" description="HTH lysR-type" evidence="5">
    <location>
        <begin position="6"/>
        <end position="63"/>
    </location>
</feature>